<dbReference type="Proteomes" id="UP000266005">
    <property type="component" value="Unassembled WGS sequence"/>
</dbReference>
<evidence type="ECO:0000313" key="3">
    <source>
        <dbReference type="Proteomes" id="UP000266005"/>
    </source>
</evidence>
<dbReference type="OrthoDB" id="853812at2"/>
<comment type="caution">
    <text evidence="2">The sequence shown here is derived from an EMBL/GenBank/DDBJ whole genome shotgun (WGS) entry which is preliminary data.</text>
</comment>
<name>A0A399SHR3_9BACT</name>
<gene>
    <name evidence="2" type="ORF">D1627_04910</name>
</gene>
<feature type="region of interest" description="Disordered" evidence="1">
    <location>
        <begin position="1"/>
        <end position="57"/>
    </location>
</feature>
<proteinExistence type="predicted"/>
<organism evidence="2 3">
    <name type="scientific">Pontibacter oryzae</name>
    <dbReference type="NCBI Taxonomy" id="2304593"/>
    <lineage>
        <taxon>Bacteria</taxon>
        <taxon>Pseudomonadati</taxon>
        <taxon>Bacteroidota</taxon>
        <taxon>Cytophagia</taxon>
        <taxon>Cytophagales</taxon>
        <taxon>Hymenobacteraceae</taxon>
        <taxon>Pontibacter</taxon>
    </lineage>
</organism>
<keyword evidence="3" id="KW-1185">Reference proteome</keyword>
<reference evidence="3" key="1">
    <citation type="submission" date="2018-08" db="EMBL/GenBank/DDBJ databases">
        <title>Mucilaginibacter sp. MYSH2.</title>
        <authorList>
            <person name="Seo T."/>
        </authorList>
    </citation>
    <scope>NUCLEOTIDE SEQUENCE [LARGE SCALE GENOMIC DNA]</scope>
    <source>
        <strain evidence="3">KIRAN</strain>
    </source>
</reference>
<evidence type="ECO:0000256" key="1">
    <source>
        <dbReference type="SAM" id="MobiDB-lite"/>
    </source>
</evidence>
<dbReference type="RefSeq" id="WP_119431137.1">
    <property type="nucleotide sequence ID" value="NZ_QWGE01000002.1"/>
</dbReference>
<accession>A0A399SHR3</accession>
<dbReference type="AlphaFoldDB" id="A0A399SHR3"/>
<dbReference type="EMBL" id="QWGE01000002">
    <property type="protein sequence ID" value="RIJ41387.1"/>
    <property type="molecule type" value="Genomic_DNA"/>
</dbReference>
<protein>
    <submittedName>
        <fullName evidence="2">Uncharacterized protein</fullName>
    </submittedName>
</protein>
<evidence type="ECO:0000313" key="2">
    <source>
        <dbReference type="EMBL" id="RIJ41387.1"/>
    </source>
</evidence>
<sequence>MARAEETRKGLRKVAKHPTMVPPNLEKWAKTSVTPSGCMRGNDRPANNGSASAGIYPKHLEPVVPDPLSYKDFISMNYGYKPDGM</sequence>